<proteinExistence type="predicted"/>
<dbReference type="AlphaFoldDB" id="F1Z4Q2"/>
<keyword evidence="3" id="KW-1185">Reference proteome</keyword>
<keyword evidence="1" id="KW-0175">Coiled coil</keyword>
<accession>F1Z4Q2</accession>
<dbReference type="STRING" id="983920.Y88_0059"/>
<evidence type="ECO:0000313" key="3">
    <source>
        <dbReference type="Proteomes" id="UP000004728"/>
    </source>
</evidence>
<comment type="caution">
    <text evidence="2">The sequence shown here is derived from an EMBL/GenBank/DDBJ whole genome shotgun (WGS) entry which is preliminary data.</text>
</comment>
<name>F1Z4Q2_9SPHN</name>
<gene>
    <name evidence="2" type="ORF">Y88_0059</name>
</gene>
<sequence length="251" mass="28715">MKLRKLLLLSMIEEKARQETFNDRTTVVFGENDTGKSHLIKSIYSAFGATASVVNEKWSKASVTTMLEFSIDGTIYSILRFDDQYALFDAGDDLVWAGASLVKDVGPEIARLLDFTIELATKSNDLVIPPPQFCFLPFYQDQDRGWDDTWSSFKSLSMIPDFKRSILEYHTGIRPKEYYSAKALRAEAQREQNELKAERRALERATARLRNGRAPVTVTFSPELFEHQIQQLLAELNELRAIYDGVKTRSR</sequence>
<dbReference type="InterPro" id="IPR027417">
    <property type="entry name" value="P-loop_NTPase"/>
</dbReference>
<dbReference type="Gene3D" id="3.40.50.300">
    <property type="entry name" value="P-loop containing nucleotide triphosphate hydrolases"/>
    <property type="match status" value="1"/>
</dbReference>
<dbReference type="Proteomes" id="UP000004728">
    <property type="component" value="Unassembled WGS sequence"/>
</dbReference>
<organism evidence="2 3">
    <name type="scientific">Novosphingobium nitrogenifigens DSM 19370</name>
    <dbReference type="NCBI Taxonomy" id="983920"/>
    <lineage>
        <taxon>Bacteria</taxon>
        <taxon>Pseudomonadati</taxon>
        <taxon>Pseudomonadota</taxon>
        <taxon>Alphaproteobacteria</taxon>
        <taxon>Sphingomonadales</taxon>
        <taxon>Sphingomonadaceae</taxon>
        <taxon>Novosphingobium</taxon>
    </lineage>
</organism>
<evidence type="ECO:0008006" key="4">
    <source>
        <dbReference type="Google" id="ProtNLM"/>
    </source>
</evidence>
<dbReference type="EMBL" id="AEWJ01000022">
    <property type="protein sequence ID" value="EGD60411.1"/>
    <property type="molecule type" value="Genomic_DNA"/>
</dbReference>
<evidence type="ECO:0000313" key="2">
    <source>
        <dbReference type="EMBL" id="EGD60411.1"/>
    </source>
</evidence>
<evidence type="ECO:0000256" key="1">
    <source>
        <dbReference type="SAM" id="Coils"/>
    </source>
</evidence>
<dbReference type="HOGENOM" id="CLU_1106273_0_0_5"/>
<feature type="coiled-coil region" evidence="1">
    <location>
        <begin position="178"/>
        <end position="249"/>
    </location>
</feature>
<protein>
    <recommendedName>
        <fullName evidence="4">Rad50/SbcC-type AAA domain-containing protein</fullName>
    </recommendedName>
</protein>
<dbReference type="InParanoid" id="F1Z4Q2"/>
<reference evidence="2 3" key="1">
    <citation type="journal article" date="2012" name="J. Bacteriol.">
        <title>Draft Genome Sequence of Novosphingobium nitrogenifigens Y88T.</title>
        <authorList>
            <person name="Strabala T.J."/>
            <person name="Macdonald L."/>
            <person name="Liu V."/>
            <person name="Smit A.M."/>
        </authorList>
    </citation>
    <scope>NUCLEOTIDE SEQUENCE [LARGE SCALE GENOMIC DNA]</scope>
    <source>
        <strain evidence="2 3">DSM 19370</strain>
    </source>
</reference>
<dbReference type="SUPFAM" id="SSF52540">
    <property type="entry name" value="P-loop containing nucleoside triphosphate hydrolases"/>
    <property type="match status" value="1"/>
</dbReference>
<dbReference type="eggNOG" id="COG1196">
    <property type="taxonomic scope" value="Bacteria"/>
</dbReference>